<organism evidence="2 3">
    <name type="scientific">Vreelandella subterranea</name>
    <dbReference type="NCBI Taxonomy" id="416874"/>
    <lineage>
        <taxon>Bacteria</taxon>
        <taxon>Pseudomonadati</taxon>
        <taxon>Pseudomonadota</taxon>
        <taxon>Gammaproteobacteria</taxon>
        <taxon>Oceanospirillales</taxon>
        <taxon>Halomonadaceae</taxon>
        <taxon>Vreelandella</taxon>
    </lineage>
</organism>
<name>A0A1H9T924_9GAMM</name>
<protein>
    <submittedName>
        <fullName evidence="2">Biotin-lipoyl like</fullName>
    </submittedName>
</protein>
<evidence type="ECO:0000313" key="2">
    <source>
        <dbReference type="EMBL" id="SER93636.1"/>
    </source>
</evidence>
<keyword evidence="1" id="KW-0812">Transmembrane</keyword>
<dbReference type="Proteomes" id="UP000198505">
    <property type="component" value="Unassembled WGS sequence"/>
</dbReference>
<keyword evidence="1" id="KW-1133">Transmembrane helix</keyword>
<keyword evidence="1" id="KW-0472">Membrane</keyword>
<dbReference type="EMBL" id="FOGS01000004">
    <property type="protein sequence ID" value="SER93636.1"/>
    <property type="molecule type" value="Genomic_DNA"/>
</dbReference>
<evidence type="ECO:0000256" key="1">
    <source>
        <dbReference type="SAM" id="Phobius"/>
    </source>
</evidence>
<reference evidence="3" key="1">
    <citation type="submission" date="2016-10" db="EMBL/GenBank/DDBJ databases">
        <authorList>
            <person name="Varghese N."/>
            <person name="Submissions S."/>
        </authorList>
    </citation>
    <scope>NUCLEOTIDE SEQUENCE [LARGE SCALE GENOMIC DNA]</scope>
    <source>
        <strain evidence="3">CGMCC 1.6495</strain>
    </source>
</reference>
<feature type="transmembrane region" description="Helical" evidence="1">
    <location>
        <begin position="7"/>
        <end position="27"/>
    </location>
</feature>
<accession>A0A1H9T924</accession>
<dbReference type="RefSeq" id="WP_092827006.1">
    <property type="nucleotide sequence ID" value="NZ_FOGS01000004.1"/>
</dbReference>
<evidence type="ECO:0000313" key="3">
    <source>
        <dbReference type="Proteomes" id="UP000198505"/>
    </source>
</evidence>
<dbReference type="AlphaFoldDB" id="A0A1H9T924"/>
<sequence length="138" mass="15487">MSPEQRFARWVKGAVAAFILLFVYFLIADSFMPITPEARVMRPVTRIAPELSAPVKEVMVDDHQQVAKGDGLFRLDPASFQLDFVRKSRHAGNDLCKPLPACCTEFLVAHALTRCGRLKEIAVIFQIPTMLMTAPRTK</sequence>
<gene>
    <name evidence="2" type="ORF">SAMN04487958_104253</name>
</gene>
<keyword evidence="3" id="KW-1185">Reference proteome</keyword>
<proteinExistence type="predicted"/>
<dbReference type="STRING" id="416874.SAMN04487958_104253"/>
<dbReference type="Gene3D" id="2.40.50.100">
    <property type="match status" value="1"/>
</dbReference>